<evidence type="ECO:0000256" key="1">
    <source>
        <dbReference type="SAM" id="MobiDB-lite"/>
    </source>
</evidence>
<evidence type="ECO:0000313" key="2">
    <source>
        <dbReference type="Proteomes" id="UP000887566"/>
    </source>
</evidence>
<dbReference type="WBParaSite" id="PSAMB.scaffold1672size28847.g14289.t1">
    <property type="protein sequence ID" value="PSAMB.scaffold1672size28847.g14289.t1"/>
    <property type="gene ID" value="PSAMB.scaffold1672size28847.g14289"/>
</dbReference>
<protein>
    <submittedName>
        <fullName evidence="3">Uncharacterized protein</fullName>
    </submittedName>
</protein>
<dbReference type="Proteomes" id="UP000887566">
    <property type="component" value="Unplaced"/>
</dbReference>
<sequence>MALSRYSHAKRRYYCQAKRLRRGWGDNSRHDNSRHGFFCDKSRHDNSRQSTRDATARDMNFQRQLATRQLATCFFGDSSRHNNSRYAFSATTRDTTTRDMLFRRQLAT</sequence>
<dbReference type="AlphaFoldDB" id="A0A914V8F5"/>
<proteinExistence type="predicted"/>
<organism evidence="2 3">
    <name type="scientific">Plectus sambesii</name>
    <dbReference type="NCBI Taxonomy" id="2011161"/>
    <lineage>
        <taxon>Eukaryota</taxon>
        <taxon>Metazoa</taxon>
        <taxon>Ecdysozoa</taxon>
        <taxon>Nematoda</taxon>
        <taxon>Chromadorea</taxon>
        <taxon>Plectida</taxon>
        <taxon>Plectina</taxon>
        <taxon>Plectoidea</taxon>
        <taxon>Plectidae</taxon>
        <taxon>Plectus</taxon>
    </lineage>
</organism>
<reference evidence="3" key="1">
    <citation type="submission" date="2022-11" db="UniProtKB">
        <authorList>
            <consortium name="WormBaseParasite"/>
        </authorList>
    </citation>
    <scope>IDENTIFICATION</scope>
</reference>
<feature type="region of interest" description="Disordered" evidence="1">
    <location>
        <begin position="23"/>
        <end position="54"/>
    </location>
</feature>
<accession>A0A914V8F5</accession>
<evidence type="ECO:0000313" key="3">
    <source>
        <dbReference type="WBParaSite" id="PSAMB.scaffold1672size28847.g14289.t1"/>
    </source>
</evidence>
<keyword evidence="2" id="KW-1185">Reference proteome</keyword>
<name>A0A914V8F5_9BILA</name>